<keyword evidence="1" id="KW-0732">Signal</keyword>
<comment type="caution">
    <text evidence="3">The sequence shown here is derived from an EMBL/GenBank/DDBJ whole genome shotgun (WGS) entry which is preliminary data.</text>
</comment>
<evidence type="ECO:0000313" key="3">
    <source>
        <dbReference type="EMBL" id="RVT48512.1"/>
    </source>
</evidence>
<keyword evidence="4" id="KW-1185">Reference proteome</keyword>
<reference evidence="3 4" key="1">
    <citation type="submission" date="2019-01" db="EMBL/GenBank/DDBJ databases">
        <authorList>
            <person name="Chen W.-M."/>
        </authorList>
    </citation>
    <scope>NUCLEOTIDE SEQUENCE [LARGE SCALE GENOMIC DNA]</scope>
    <source>
        <strain evidence="3 4">ICH-3</strain>
    </source>
</reference>
<dbReference type="RefSeq" id="WP_128201007.1">
    <property type="nucleotide sequence ID" value="NZ_SACT01000010.1"/>
</dbReference>
<evidence type="ECO:0000256" key="1">
    <source>
        <dbReference type="SAM" id="SignalP"/>
    </source>
</evidence>
<feature type="signal peptide" evidence="1">
    <location>
        <begin position="1"/>
        <end position="24"/>
    </location>
</feature>
<organism evidence="3 4">
    <name type="scientific">Rubrivivax albus</name>
    <dbReference type="NCBI Taxonomy" id="2499835"/>
    <lineage>
        <taxon>Bacteria</taxon>
        <taxon>Pseudomonadati</taxon>
        <taxon>Pseudomonadota</taxon>
        <taxon>Betaproteobacteria</taxon>
        <taxon>Burkholderiales</taxon>
        <taxon>Sphaerotilaceae</taxon>
        <taxon>Rubrivivax</taxon>
    </lineage>
</organism>
<dbReference type="InterPro" id="IPR032693">
    <property type="entry name" value="YtkA-like_dom"/>
</dbReference>
<evidence type="ECO:0000259" key="2">
    <source>
        <dbReference type="Pfam" id="PF13115"/>
    </source>
</evidence>
<sequence>MHRGVRQALAALAMLAGGTWAALAAGAAAGTPAGDAPAVSAPAFAAGRAALAAAERHAATSRQALIDAAALRRALASRRPAGPAATADAARLEQLQRQGAEARDQAEASRRDAAANFARGLAAGWPQWVRDTAPLTLDTDLRQALAPGAAHNARVRSVHPNMPPPMAQAPVSPAASASAPLDEAFTLQFPMLASQNPPRNLDIASFQLSRDARFVAHIEVDTAADRASDGPTGAAAVPLNRLHRWRLLVADLHGAPVQGARIDVGGHMPGHVHGLPTQPRVTGEIAPGVYRVDGLKFQMDGWWVMQFEIQPAAGADGTLPAPDNVAFNLVF</sequence>
<feature type="chain" id="PRO_5018745794" description="YtkA-like domain-containing protein" evidence="1">
    <location>
        <begin position="25"/>
        <end position="331"/>
    </location>
</feature>
<gene>
    <name evidence="3" type="ORF">ENE75_22795</name>
</gene>
<dbReference type="OrthoDB" id="330101at2"/>
<name>A0A3S3S8W6_9BURK</name>
<dbReference type="Proteomes" id="UP000288178">
    <property type="component" value="Unassembled WGS sequence"/>
</dbReference>
<evidence type="ECO:0000313" key="4">
    <source>
        <dbReference type="Proteomes" id="UP000288178"/>
    </source>
</evidence>
<dbReference type="Pfam" id="PF13115">
    <property type="entry name" value="YtkA"/>
    <property type="match status" value="1"/>
</dbReference>
<dbReference type="EMBL" id="SACT01000010">
    <property type="protein sequence ID" value="RVT48512.1"/>
    <property type="molecule type" value="Genomic_DNA"/>
</dbReference>
<feature type="domain" description="YtkA-like" evidence="2">
    <location>
        <begin position="250"/>
        <end position="306"/>
    </location>
</feature>
<protein>
    <recommendedName>
        <fullName evidence="2">YtkA-like domain-containing protein</fullName>
    </recommendedName>
</protein>
<accession>A0A3S3S8W6</accession>
<proteinExistence type="predicted"/>
<dbReference type="AlphaFoldDB" id="A0A3S3S8W6"/>